<accession>A0A3N2RND0</accession>
<dbReference type="Pfam" id="PF13365">
    <property type="entry name" value="Trypsin_2"/>
    <property type="match status" value="1"/>
</dbReference>
<dbReference type="Proteomes" id="UP000275910">
    <property type="component" value="Unassembled WGS sequence"/>
</dbReference>
<proteinExistence type="predicted"/>
<name>A0A3N2RND0_LYSEN</name>
<dbReference type="SUPFAM" id="SSF50494">
    <property type="entry name" value="Trypsin-like serine proteases"/>
    <property type="match status" value="1"/>
</dbReference>
<sequence length="458" mass="48635">MPVTLRRGSRRALGVRARSRLCKLVRGACRPVADLRRAPTRKTETTMKLSNAAPRALAVALLGWMLATPALAADTTPGPSLAGQSRTIDLRLGAQSGLSKSAWSAPVKIHAADAAYIKVHFAQFDLPAGVVLEVSDPKRSEIHRYRKGDLGRYTVDAALGEDGRTRFGAMSVAGDTAVLRLTGTPTEPWAPHHGVRVARYDEGFPQAMMGELGDAGLLNAGGSAKSICGTKDSRPVACYASTDATAVARSKPVALILLNGTKWCTAWRVGPDNRIFTNNHCLDSAADVAGSEFWFNYQATTCAGTTSGALTKVAGDQMLKTNQTLDYTLLTVKNFASISSFGYLSLDVRKPVVGEEIYISGHPDTRMKELSVVSDRDGGGRCKVIDADADGYGTDTDAGYYCDTEGGNSGSPVLARSSHKVVALHHFGGSCNATAPNRGVKMQLIWPQVSSYFGGVVP</sequence>
<organism evidence="1 2">
    <name type="scientific">Lysobacter enzymogenes</name>
    <dbReference type="NCBI Taxonomy" id="69"/>
    <lineage>
        <taxon>Bacteria</taxon>
        <taxon>Pseudomonadati</taxon>
        <taxon>Pseudomonadota</taxon>
        <taxon>Gammaproteobacteria</taxon>
        <taxon>Lysobacterales</taxon>
        <taxon>Lysobacteraceae</taxon>
        <taxon>Lysobacter</taxon>
    </lineage>
</organism>
<dbReference type="PANTHER" id="PTHR36234">
    <property type="entry name" value="LYSYL ENDOPEPTIDASE"/>
    <property type="match status" value="1"/>
</dbReference>
<dbReference type="GO" id="GO:0008233">
    <property type="term" value="F:peptidase activity"/>
    <property type="evidence" value="ECO:0007669"/>
    <property type="project" value="UniProtKB-KW"/>
</dbReference>
<dbReference type="EMBL" id="RCTY01000006">
    <property type="protein sequence ID" value="ROU08876.1"/>
    <property type="molecule type" value="Genomic_DNA"/>
</dbReference>
<dbReference type="InterPro" id="IPR009003">
    <property type="entry name" value="Peptidase_S1_PA"/>
</dbReference>
<comment type="caution">
    <text evidence="1">The sequence shown here is derived from an EMBL/GenBank/DDBJ whole genome shotgun (WGS) entry which is preliminary data.</text>
</comment>
<keyword evidence="1" id="KW-0645">Protease</keyword>
<dbReference type="GO" id="GO:0006508">
    <property type="term" value="P:proteolysis"/>
    <property type="evidence" value="ECO:0007669"/>
    <property type="project" value="UniProtKB-KW"/>
</dbReference>
<evidence type="ECO:0000313" key="1">
    <source>
        <dbReference type="EMBL" id="ROU08876.1"/>
    </source>
</evidence>
<keyword evidence="1" id="KW-0378">Hydrolase</keyword>
<reference evidence="1 2" key="1">
    <citation type="submission" date="2018-10" db="EMBL/GenBank/DDBJ databases">
        <title>The genome of Lysobacter enzymogenes OH11.</title>
        <authorList>
            <person name="Liu F."/>
            <person name="Zhao Y."/>
            <person name="Qian G."/>
            <person name="Chen Y."/>
            <person name="Xu H."/>
        </authorList>
    </citation>
    <scope>NUCLEOTIDE SEQUENCE [LARGE SCALE GENOMIC DNA]</scope>
    <source>
        <strain evidence="1 2">OH11</strain>
    </source>
</reference>
<evidence type="ECO:0000313" key="2">
    <source>
        <dbReference type="Proteomes" id="UP000275910"/>
    </source>
</evidence>
<protein>
    <submittedName>
        <fullName evidence="1">Serine protease</fullName>
    </submittedName>
</protein>
<gene>
    <name evidence="1" type="ORF">D9T17_01955</name>
</gene>
<dbReference type="AlphaFoldDB" id="A0A3N2RND0"/>
<dbReference type="PANTHER" id="PTHR36234:SF5">
    <property type="entry name" value="LYSYL ENDOPEPTIDASE"/>
    <property type="match status" value="1"/>
</dbReference>
<dbReference type="InterPro" id="IPR043504">
    <property type="entry name" value="Peptidase_S1_PA_chymotrypsin"/>
</dbReference>
<dbReference type="Gene3D" id="2.40.10.10">
    <property type="entry name" value="Trypsin-like serine proteases"/>
    <property type="match status" value="2"/>
</dbReference>